<dbReference type="AlphaFoldDB" id="A0ABD0KSH6"/>
<keyword evidence="2" id="KW-1185">Reference proteome</keyword>
<proteinExistence type="predicted"/>
<dbReference type="EMBL" id="JACVVK020000129">
    <property type="protein sequence ID" value="KAK7490189.1"/>
    <property type="molecule type" value="Genomic_DNA"/>
</dbReference>
<dbReference type="Proteomes" id="UP001519460">
    <property type="component" value="Unassembled WGS sequence"/>
</dbReference>
<evidence type="ECO:0000313" key="1">
    <source>
        <dbReference type="EMBL" id="KAK7490189.1"/>
    </source>
</evidence>
<name>A0ABD0KSH6_9CAEN</name>
<sequence>MSERHQPFTTHDICRAWYSYTERWCLIANKHLMHRFTVCESVRYRATVLYVLDRRVVNNSTQRLLLLATAVSLSRFSPQHASLLRDSPLNSGHATGDMLALSAELFSLLHCRGFVQRNCGPDTQAVRPVSLF</sequence>
<accession>A0ABD0KSH6</accession>
<organism evidence="1 2">
    <name type="scientific">Batillaria attramentaria</name>
    <dbReference type="NCBI Taxonomy" id="370345"/>
    <lineage>
        <taxon>Eukaryota</taxon>
        <taxon>Metazoa</taxon>
        <taxon>Spiralia</taxon>
        <taxon>Lophotrochozoa</taxon>
        <taxon>Mollusca</taxon>
        <taxon>Gastropoda</taxon>
        <taxon>Caenogastropoda</taxon>
        <taxon>Sorbeoconcha</taxon>
        <taxon>Cerithioidea</taxon>
        <taxon>Batillariidae</taxon>
        <taxon>Batillaria</taxon>
    </lineage>
</organism>
<comment type="caution">
    <text evidence="1">The sequence shown here is derived from an EMBL/GenBank/DDBJ whole genome shotgun (WGS) entry which is preliminary data.</text>
</comment>
<evidence type="ECO:0000313" key="2">
    <source>
        <dbReference type="Proteomes" id="UP001519460"/>
    </source>
</evidence>
<reference evidence="1 2" key="1">
    <citation type="journal article" date="2023" name="Sci. Data">
        <title>Genome assembly of the Korean intertidal mud-creeper Batillaria attramentaria.</title>
        <authorList>
            <person name="Patra A.K."/>
            <person name="Ho P.T."/>
            <person name="Jun S."/>
            <person name="Lee S.J."/>
            <person name="Kim Y."/>
            <person name="Won Y.J."/>
        </authorList>
    </citation>
    <scope>NUCLEOTIDE SEQUENCE [LARGE SCALE GENOMIC DNA]</scope>
    <source>
        <strain evidence="1">Wonlab-2016</strain>
    </source>
</reference>
<gene>
    <name evidence="1" type="ORF">BaRGS_00018534</name>
</gene>
<protein>
    <submittedName>
        <fullName evidence="1">Uncharacterized protein</fullName>
    </submittedName>
</protein>